<keyword evidence="3" id="KW-1185">Reference proteome</keyword>
<dbReference type="Pfam" id="PF00168">
    <property type="entry name" value="C2"/>
    <property type="match status" value="1"/>
</dbReference>
<proteinExistence type="predicted"/>
<feature type="domain" description="C2" evidence="1">
    <location>
        <begin position="26"/>
        <end position="82"/>
    </location>
</feature>
<evidence type="ECO:0000313" key="3">
    <source>
        <dbReference type="Proteomes" id="UP001279410"/>
    </source>
</evidence>
<dbReference type="Proteomes" id="UP001279410">
    <property type="component" value="Unassembled WGS sequence"/>
</dbReference>
<dbReference type="GO" id="GO:0005544">
    <property type="term" value="F:calcium-dependent phospholipid binding"/>
    <property type="evidence" value="ECO:0007669"/>
    <property type="project" value="TreeGrafter"/>
</dbReference>
<comment type="caution">
    <text evidence="2">The sequence shown here is derived from an EMBL/GenBank/DDBJ whole genome shotgun (WGS) entry which is preliminary data.</text>
</comment>
<dbReference type="AlphaFoldDB" id="A0AAD3MUM6"/>
<gene>
    <name evidence="2" type="ORF">AKAME5_002895200</name>
</gene>
<dbReference type="GO" id="GO:0035091">
    <property type="term" value="F:phosphatidylinositol binding"/>
    <property type="evidence" value="ECO:0007669"/>
    <property type="project" value="TreeGrafter"/>
</dbReference>
<dbReference type="GO" id="GO:0005509">
    <property type="term" value="F:calcium ion binding"/>
    <property type="evidence" value="ECO:0007669"/>
    <property type="project" value="TreeGrafter"/>
</dbReference>
<dbReference type="GO" id="GO:0008429">
    <property type="term" value="F:phosphatidylethanolamine binding"/>
    <property type="evidence" value="ECO:0007669"/>
    <property type="project" value="TreeGrafter"/>
</dbReference>
<dbReference type="InterPro" id="IPR000008">
    <property type="entry name" value="C2_dom"/>
</dbReference>
<dbReference type="GO" id="GO:0031210">
    <property type="term" value="F:phosphatidylcholine binding"/>
    <property type="evidence" value="ECO:0007669"/>
    <property type="project" value="TreeGrafter"/>
</dbReference>
<reference evidence="2" key="1">
    <citation type="submission" date="2022-08" db="EMBL/GenBank/DDBJ databases">
        <title>Genome sequencing of akame (Lates japonicus).</title>
        <authorList>
            <person name="Hashiguchi Y."/>
            <person name="Takahashi H."/>
        </authorList>
    </citation>
    <scope>NUCLEOTIDE SEQUENCE</scope>
    <source>
        <strain evidence="2">Kochi</strain>
    </source>
</reference>
<dbReference type="InterPro" id="IPR051634">
    <property type="entry name" value="Extended_Synaptotagmin"/>
</dbReference>
<protein>
    <submittedName>
        <fullName evidence="2">Extended synaptotagmin-3-like protein</fullName>
    </submittedName>
</protein>
<organism evidence="2 3">
    <name type="scientific">Lates japonicus</name>
    <name type="common">Japanese lates</name>
    <dbReference type="NCBI Taxonomy" id="270547"/>
    <lineage>
        <taxon>Eukaryota</taxon>
        <taxon>Metazoa</taxon>
        <taxon>Chordata</taxon>
        <taxon>Craniata</taxon>
        <taxon>Vertebrata</taxon>
        <taxon>Euteleostomi</taxon>
        <taxon>Actinopterygii</taxon>
        <taxon>Neopterygii</taxon>
        <taxon>Teleostei</taxon>
        <taxon>Neoteleostei</taxon>
        <taxon>Acanthomorphata</taxon>
        <taxon>Carangaria</taxon>
        <taxon>Carangaria incertae sedis</taxon>
        <taxon>Centropomidae</taxon>
        <taxon>Lates</taxon>
    </lineage>
</organism>
<dbReference type="EMBL" id="BRZM01004816">
    <property type="protein sequence ID" value="GLD59825.1"/>
    <property type="molecule type" value="Genomic_DNA"/>
</dbReference>
<dbReference type="InterPro" id="IPR035892">
    <property type="entry name" value="C2_domain_sf"/>
</dbReference>
<name>A0AAD3MUM6_LATJO</name>
<sequence>MSSFLASKPAAVHLLPQQTDSGTDSTIPSVLLDQTWNPTRQDTCQKRTINPVFNDNFEFDVSLQEAQTRKLDVAVKNNKMFHTGERTLAW</sequence>
<dbReference type="PANTHER" id="PTHR45761">
    <property type="entry name" value="EXTENDED SYNAPTOTAGMIN-LIKE PROTEIN 2, ISOFORM C"/>
    <property type="match status" value="1"/>
</dbReference>
<dbReference type="GO" id="GO:0005789">
    <property type="term" value="C:endoplasmic reticulum membrane"/>
    <property type="evidence" value="ECO:0007669"/>
    <property type="project" value="TreeGrafter"/>
</dbReference>
<dbReference type="PANTHER" id="PTHR45761:SF4">
    <property type="entry name" value="EXTENDED SYNAPTOTAGMIN-3"/>
    <property type="match status" value="1"/>
</dbReference>
<accession>A0AAD3MUM6</accession>
<evidence type="ECO:0000259" key="1">
    <source>
        <dbReference type="Pfam" id="PF00168"/>
    </source>
</evidence>
<evidence type="ECO:0000313" key="2">
    <source>
        <dbReference type="EMBL" id="GLD59825.1"/>
    </source>
</evidence>
<dbReference type="SUPFAM" id="SSF49562">
    <property type="entry name" value="C2 domain (Calcium/lipid-binding domain, CaLB)"/>
    <property type="match status" value="1"/>
</dbReference>
<dbReference type="Gene3D" id="2.60.40.150">
    <property type="entry name" value="C2 domain"/>
    <property type="match status" value="1"/>
</dbReference>